<feature type="domain" description="Helicase Helix-turn-helix" evidence="1">
    <location>
        <begin position="253"/>
        <end position="341"/>
    </location>
</feature>
<dbReference type="InterPro" id="IPR029491">
    <property type="entry name" value="Helicase_HTH"/>
</dbReference>
<dbReference type="Pfam" id="PF14493">
    <property type="entry name" value="HTH_40"/>
    <property type="match status" value="1"/>
</dbReference>
<reference evidence="2 3" key="1">
    <citation type="submission" date="2019-03" db="EMBL/GenBank/DDBJ databases">
        <title>Genomic Encyclopedia of Type Strains, Phase IV (KMG-IV): sequencing the most valuable type-strain genomes for metagenomic binning, comparative biology and taxonomic classification.</title>
        <authorList>
            <person name="Goeker M."/>
        </authorList>
    </citation>
    <scope>NUCLEOTIDE SEQUENCE [LARGE SCALE GENOMIC DNA]</scope>
    <source>
        <strain evidence="2 3">DSM 25894</strain>
    </source>
</reference>
<dbReference type="Gene3D" id="1.10.10.1390">
    <property type="entry name" value="ATP-dependent DNA helicase RecQ"/>
    <property type="match status" value="1"/>
</dbReference>
<accession>A0A4R3NAC9</accession>
<gene>
    <name evidence="2" type="ORF">EDD68_103165</name>
</gene>
<comment type="caution">
    <text evidence="2">The sequence shown here is derived from an EMBL/GenBank/DDBJ whole genome shotgun (WGS) entry which is preliminary data.</text>
</comment>
<dbReference type="RefSeq" id="WP_132371039.1">
    <property type="nucleotide sequence ID" value="NZ_SMAN01000003.1"/>
</dbReference>
<proteinExistence type="predicted"/>
<dbReference type="InterPro" id="IPR008308">
    <property type="entry name" value="YpbB-like"/>
</dbReference>
<evidence type="ECO:0000259" key="1">
    <source>
        <dbReference type="Pfam" id="PF14493"/>
    </source>
</evidence>
<dbReference type="EMBL" id="SMAN01000003">
    <property type="protein sequence ID" value="TCT25610.1"/>
    <property type="molecule type" value="Genomic_DNA"/>
</dbReference>
<dbReference type="Proteomes" id="UP000294650">
    <property type="component" value="Unassembled WGS sequence"/>
</dbReference>
<name>A0A4R3NAC9_9BACI</name>
<evidence type="ECO:0000313" key="2">
    <source>
        <dbReference type="EMBL" id="TCT25610.1"/>
    </source>
</evidence>
<organism evidence="2 3">
    <name type="scientific">Melghiribacillus thermohalophilus</name>
    <dbReference type="NCBI Taxonomy" id="1324956"/>
    <lineage>
        <taxon>Bacteria</taxon>
        <taxon>Bacillati</taxon>
        <taxon>Bacillota</taxon>
        <taxon>Bacilli</taxon>
        <taxon>Bacillales</taxon>
        <taxon>Bacillaceae</taxon>
        <taxon>Melghiribacillus</taxon>
    </lineage>
</organism>
<sequence length="357" mass="41772">MFQTIMLDTAAKLEGERSPSAMYYLLSGKRSSQTIQDSVLFQLDSYFGILPGLSQPVFEQMFYQLVRDQQIIVNQNSMFVTDSGRVQLAEGISQYKQLSMLQGLNYHETAKTFWLRLLLFIQTVSNILKGEQRFLPIVEEANIIRWVKSFYVKHRNHIDAIFHEMYEETKQLLSGLDHHHAEIMVSRMNGYRHVGKSKEQLAYELGKSIYDIEIYILSGIHYFLKAIEKEQERYKRLQQFIPEQHAEGLLTRSARKTWELLNNGMKATDIAKRRRLRIGTVHDHIVEMAFVLREFDISPYVSKGDMNAISDVLQTDSTKRLKQIKQQLPDHISYFQIRLVMAKYYKQANQIEEMADG</sequence>
<protein>
    <submittedName>
        <fullName evidence="2">Uncharacterized protein YpbB</fullName>
    </submittedName>
</protein>
<dbReference type="AlphaFoldDB" id="A0A4R3NAC9"/>
<evidence type="ECO:0000313" key="3">
    <source>
        <dbReference type="Proteomes" id="UP000294650"/>
    </source>
</evidence>
<dbReference type="OrthoDB" id="2354672at2"/>
<keyword evidence="3" id="KW-1185">Reference proteome</keyword>
<dbReference type="PIRSF" id="PIRSF021350">
    <property type="entry name" value="UCP021350"/>
    <property type="match status" value="1"/>
</dbReference>